<organism evidence="2 3">
    <name type="scientific">Bacillus bruguierae</name>
    <dbReference type="NCBI Taxonomy" id="3127667"/>
    <lineage>
        <taxon>Bacteria</taxon>
        <taxon>Bacillati</taxon>
        <taxon>Bacillota</taxon>
        <taxon>Bacilli</taxon>
        <taxon>Bacillales</taxon>
        <taxon>Bacillaceae</taxon>
        <taxon>Bacillus</taxon>
    </lineage>
</organism>
<sequence length="134" mass="16295">MSDSLYDELKLLKQSFINKNLEKEFVIAVLGRLVLQFDFIDILERFLKEDVIRRDTIGIVYSDEFEPYDEEYFGENKVLFYYGVDEDWEDIVTHKELCEYLQTACEFYIERYPDHTEEVEKFLVKIKEKYNIKD</sequence>
<evidence type="ECO:0000313" key="2">
    <source>
        <dbReference type="EMBL" id="MEI4803823.1"/>
    </source>
</evidence>
<dbReference type="Proteomes" id="UP001372526">
    <property type="component" value="Unassembled WGS sequence"/>
</dbReference>
<dbReference type="Pfam" id="PF18624">
    <property type="entry name" value="CdiI_4"/>
    <property type="match status" value="1"/>
</dbReference>
<dbReference type="InterPro" id="IPR041256">
    <property type="entry name" value="CdiI_4"/>
</dbReference>
<dbReference type="CDD" id="cd20688">
    <property type="entry name" value="CdiI_Ecoli_Nm-like"/>
    <property type="match status" value="1"/>
</dbReference>
<proteinExistence type="predicted"/>
<dbReference type="EMBL" id="JBAWSX010000018">
    <property type="protein sequence ID" value="MEI4803823.1"/>
    <property type="molecule type" value="Genomic_DNA"/>
</dbReference>
<comment type="caution">
    <text evidence="2">The sequence shown here is derived from an EMBL/GenBank/DDBJ whole genome shotgun (WGS) entry which is preliminary data.</text>
</comment>
<keyword evidence="3" id="KW-1185">Reference proteome</keyword>
<dbReference type="RefSeq" id="WP_336474125.1">
    <property type="nucleotide sequence ID" value="NZ_JBAWSX010000018.1"/>
</dbReference>
<accession>A0ABU8FMS1</accession>
<reference evidence="2 3" key="1">
    <citation type="submission" date="2024-01" db="EMBL/GenBank/DDBJ databases">
        <title>Seven novel Bacillus-like species.</title>
        <authorList>
            <person name="Liu G."/>
        </authorList>
    </citation>
    <scope>NUCLEOTIDE SEQUENCE [LARGE SCALE GENOMIC DNA]</scope>
    <source>
        <strain evidence="2 3">FJAT-51639</strain>
    </source>
</reference>
<protein>
    <submittedName>
        <fullName evidence="2">Ribonuclease toxin immunity protein CdiI</fullName>
    </submittedName>
</protein>
<evidence type="ECO:0000259" key="1">
    <source>
        <dbReference type="Pfam" id="PF18624"/>
    </source>
</evidence>
<evidence type="ECO:0000313" key="3">
    <source>
        <dbReference type="Proteomes" id="UP001372526"/>
    </source>
</evidence>
<gene>
    <name evidence="2" type="primary">cdiI</name>
    <name evidence="2" type="ORF">WAZ07_21815</name>
</gene>
<feature type="domain" description="CDI immunity protein" evidence="1">
    <location>
        <begin position="22"/>
        <end position="123"/>
    </location>
</feature>
<name>A0ABU8FMS1_9BACI</name>